<dbReference type="Gene3D" id="1.10.357.10">
    <property type="entry name" value="Tetracycline Repressor, domain 2"/>
    <property type="match status" value="1"/>
</dbReference>
<sequence>MSADSAAPPKRARAGRPPTLPAARERILAEAARLFAQSGYENSSIADLAGALGVSKAAIYHYYPTKQDIYDAIILEVLAGLSAAVDAAVAQAAEPQAQLRAFMLAHADYFEAHHPEFVTMLVGYSGMALPEQADAARLRDAYEQRLRGILDEGVRSGAFRAQEVAATGRAVLSMLNWMVRWYKPGQRDSARAIAQGYFDLLTRGLLAA</sequence>
<dbReference type="PROSITE" id="PS50977">
    <property type="entry name" value="HTH_TETR_2"/>
    <property type="match status" value="1"/>
</dbReference>
<keyword evidence="3" id="KW-0804">Transcription</keyword>
<evidence type="ECO:0000256" key="2">
    <source>
        <dbReference type="ARBA" id="ARBA00023125"/>
    </source>
</evidence>
<feature type="domain" description="HTH tetR-type" evidence="5">
    <location>
        <begin position="21"/>
        <end position="81"/>
    </location>
</feature>
<gene>
    <name evidence="7" type="ORF">CAL27_04840</name>
    <name evidence="6" type="ORF">CEG14_02200</name>
</gene>
<keyword evidence="2 4" id="KW-0238">DNA-binding</keyword>
<dbReference type="PANTHER" id="PTHR30055:SF240">
    <property type="entry name" value="HTH-TYPE TRANSCRIPTIONAL REGULATOR ACRR"/>
    <property type="match status" value="1"/>
</dbReference>
<dbReference type="InterPro" id="IPR050109">
    <property type="entry name" value="HTH-type_TetR-like_transc_reg"/>
</dbReference>
<dbReference type="InterPro" id="IPR001647">
    <property type="entry name" value="HTH_TetR"/>
</dbReference>
<dbReference type="EMBL" id="NEVR01000001">
    <property type="protein sequence ID" value="OZI69367.1"/>
    <property type="molecule type" value="Genomic_DNA"/>
</dbReference>
<dbReference type="GO" id="GO:0000976">
    <property type="term" value="F:transcription cis-regulatory region binding"/>
    <property type="evidence" value="ECO:0007669"/>
    <property type="project" value="TreeGrafter"/>
</dbReference>
<dbReference type="Gene3D" id="1.10.10.60">
    <property type="entry name" value="Homeodomain-like"/>
    <property type="match status" value="1"/>
</dbReference>
<keyword evidence="8" id="KW-1185">Reference proteome</keyword>
<feature type="DNA-binding region" description="H-T-H motif" evidence="4">
    <location>
        <begin position="44"/>
        <end position="63"/>
    </location>
</feature>
<dbReference type="AlphaFoldDB" id="A0A261SVX8"/>
<dbReference type="GO" id="GO:0003700">
    <property type="term" value="F:DNA-binding transcription factor activity"/>
    <property type="evidence" value="ECO:0007669"/>
    <property type="project" value="TreeGrafter"/>
</dbReference>
<dbReference type="EMBL" id="NEVL01000001">
    <property type="protein sequence ID" value="OZI41142.1"/>
    <property type="molecule type" value="Genomic_DNA"/>
</dbReference>
<dbReference type="Pfam" id="PF00440">
    <property type="entry name" value="TetR_N"/>
    <property type="match status" value="1"/>
</dbReference>
<evidence type="ECO:0000256" key="3">
    <source>
        <dbReference type="ARBA" id="ARBA00023163"/>
    </source>
</evidence>
<dbReference type="OrthoDB" id="5293556at2"/>
<evidence type="ECO:0000259" key="5">
    <source>
        <dbReference type="PROSITE" id="PS50977"/>
    </source>
</evidence>
<dbReference type="InterPro" id="IPR041490">
    <property type="entry name" value="KstR2_TetR_C"/>
</dbReference>
<dbReference type="SUPFAM" id="SSF46689">
    <property type="entry name" value="Homeodomain-like"/>
    <property type="match status" value="1"/>
</dbReference>
<proteinExistence type="predicted"/>
<comment type="caution">
    <text evidence="6">The sequence shown here is derived from an EMBL/GenBank/DDBJ whole genome shotgun (WGS) entry which is preliminary data.</text>
</comment>
<dbReference type="RefSeq" id="WP_094825255.1">
    <property type="nucleotide sequence ID" value="NZ_NEVL01000001.1"/>
</dbReference>
<evidence type="ECO:0000313" key="7">
    <source>
        <dbReference type="EMBL" id="OZI69367.1"/>
    </source>
</evidence>
<evidence type="ECO:0000256" key="1">
    <source>
        <dbReference type="ARBA" id="ARBA00023015"/>
    </source>
</evidence>
<evidence type="ECO:0000256" key="4">
    <source>
        <dbReference type="PROSITE-ProRule" id="PRU00335"/>
    </source>
</evidence>
<dbReference type="PRINTS" id="PR00455">
    <property type="entry name" value="HTHTETR"/>
</dbReference>
<dbReference type="Proteomes" id="UP000216354">
    <property type="component" value="Unassembled WGS sequence"/>
</dbReference>
<evidence type="ECO:0000313" key="8">
    <source>
        <dbReference type="Proteomes" id="UP000216354"/>
    </source>
</evidence>
<dbReference type="Pfam" id="PF17932">
    <property type="entry name" value="TetR_C_24"/>
    <property type="match status" value="1"/>
</dbReference>
<dbReference type="Proteomes" id="UP000217005">
    <property type="component" value="Unassembled WGS sequence"/>
</dbReference>
<dbReference type="InterPro" id="IPR036271">
    <property type="entry name" value="Tet_transcr_reg_TetR-rel_C_sf"/>
</dbReference>
<name>A0A261SVX8_9BORD</name>
<dbReference type="InterPro" id="IPR009057">
    <property type="entry name" value="Homeodomain-like_sf"/>
</dbReference>
<keyword evidence="1" id="KW-0805">Transcription regulation</keyword>
<reference evidence="6 9" key="2">
    <citation type="submission" date="2017-05" db="EMBL/GenBank/DDBJ databases">
        <title>Complete and WGS of Bordetella genogroups.</title>
        <authorList>
            <person name="Spilker T."/>
            <person name="LiPuma J."/>
        </authorList>
    </citation>
    <scope>NUCLEOTIDE SEQUENCE [LARGE SCALE GENOMIC DNA]</scope>
    <source>
        <strain evidence="6 9">AU17610</strain>
    </source>
</reference>
<organism evidence="6 9">
    <name type="scientific">Bordetella genomosp. 1</name>
    <dbReference type="NCBI Taxonomy" id="1395607"/>
    <lineage>
        <taxon>Bacteria</taxon>
        <taxon>Pseudomonadati</taxon>
        <taxon>Pseudomonadota</taxon>
        <taxon>Betaproteobacteria</taxon>
        <taxon>Burkholderiales</taxon>
        <taxon>Alcaligenaceae</taxon>
        <taxon>Bordetella</taxon>
    </lineage>
</organism>
<accession>A0A261SVX8</accession>
<dbReference type="PANTHER" id="PTHR30055">
    <property type="entry name" value="HTH-TYPE TRANSCRIPTIONAL REGULATOR RUTR"/>
    <property type="match status" value="1"/>
</dbReference>
<evidence type="ECO:0000313" key="9">
    <source>
        <dbReference type="Proteomes" id="UP000217005"/>
    </source>
</evidence>
<dbReference type="SUPFAM" id="SSF48498">
    <property type="entry name" value="Tetracyclin repressor-like, C-terminal domain"/>
    <property type="match status" value="1"/>
</dbReference>
<protein>
    <submittedName>
        <fullName evidence="6">TetR family transcriptional regulator</fullName>
    </submittedName>
</protein>
<evidence type="ECO:0000313" key="6">
    <source>
        <dbReference type="EMBL" id="OZI41142.1"/>
    </source>
</evidence>
<reference evidence="7 8" key="1">
    <citation type="submission" date="2017-05" db="EMBL/GenBank/DDBJ databases">
        <title>Complete and WGS of Bordetella genogroups.</title>
        <authorList>
            <person name="Spilker T."/>
            <person name="Lipuma J."/>
        </authorList>
    </citation>
    <scope>NUCLEOTIDE SEQUENCE [LARGE SCALE GENOMIC DNA]</scope>
    <source>
        <strain evidence="7 8">AU9795</strain>
    </source>
</reference>